<evidence type="ECO:0000313" key="1">
    <source>
        <dbReference type="EMBL" id="MCT7357525.1"/>
    </source>
</evidence>
<dbReference type="AlphaFoldDB" id="A0A9X2WBV6"/>
<dbReference type="RefSeq" id="WP_260974458.1">
    <property type="nucleotide sequence ID" value="NZ_JAOANI010000002.1"/>
</dbReference>
<dbReference type="InterPro" id="IPR006521">
    <property type="entry name" value="Tail_protein_I"/>
</dbReference>
<name>A0A9X2WBV6_9GAMM</name>
<dbReference type="Pfam" id="PF09684">
    <property type="entry name" value="Tail_P2_I"/>
    <property type="match status" value="1"/>
</dbReference>
<dbReference type="EMBL" id="JAOANI010000002">
    <property type="protein sequence ID" value="MCT7357525.1"/>
    <property type="molecule type" value="Genomic_DNA"/>
</dbReference>
<protein>
    <submittedName>
        <fullName evidence="1">Phage tail protein</fullName>
    </submittedName>
</protein>
<reference evidence="1" key="1">
    <citation type="journal article" date="2022" name="Front. Microbiol.">
        <title>Genome-based taxonomic rearrangement of Oceanobacter-related bacteria including the description of Thalassolituus hydrocarbonoclasticus sp. nov. and Thalassolituus pacificus sp. nov. and emended description of the genus Thalassolituus.</title>
        <authorList>
            <person name="Dong C."/>
            <person name="Wei L."/>
            <person name="Wang J."/>
            <person name="Lai Q."/>
            <person name="Huang Z."/>
            <person name="Shao Z."/>
        </authorList>
    </citation>
    <scope>NUCLEOTIDE SEQUENCE</scope>
    <source>
        <strain evidence="1">59MF3M-4</strain>
    </source>
</reference>
<accession>A0A9X2WBV6</accession>
<evidence type="ECO:0000313" key="2">
    <source>
        <dbReference type="Proteomes" id="UP001147830"/>
    </source>
</evidence>
<keyword evidence="2" id="KW-1185">Reference proteome</keyword>
<organism evidence="1 2">
    <name type="scientific">Thalassolituus pacificus</name>
    <dbReference type="NCBI Taxonomy" id="2975440"/>
    <lineage>
        <taxon>Bacteria</taxon>
        <taxon>Pseudomonadati</taxon>
        <taxon>Pseudomonadota</taxon>
        <taxon>Gammaproteobacteria</taxon>
        <taxon>Oceanospirillales</taxon>
        <taxon>Oceanospirillaceae</taxon>
        <taxon>Thalassolituus</taxon>
    </lineage>
</organism>
<gene>
    <name evidence="1" type="ORF">NYR02_00625</name>
</gene>
<reference evidence="1" key="2">
    <citation type="submission" date="2022-08" db="EMBL/GenBank/DDBJ databases">
        <authorList>
            <person name="Dong C."/>
        </authorList>
    </citation>
    <scope>NUCLEOTIDE SEQUENCE</scope>
    <source>
        <strain evidence="1">59MF3M-4</strain>
    </source>
</reference>
<sequence>MDKISLVFWQKGTKEKADAQGFASFLDEWWQQCREWLAWPLKALSPENAPLFMVDLLADECDVQRYSGEPESLYRLRVKTAYANAKDAGTKAGLERIWARLGLGYIEISEREDAENWDIVRINVTESIISEKPELLKIIVEKYGRTCRRYEYTTVANIDLNILSASVEHFTDNMTAKLEL</sequence>
<comment type="caution">
    <text evidence="1">The sequence shown here is derived from an EMBL/GenBank/DDBJ whole genome shotgun (WGS) entry which is preliminary data.</text>
</comment>
<dbReference type="Proteomes" id="UP001147830">
    <property type="component" value="Unassembled WGS sequence"/>
</dbReference>
<proteinExistence type="predicted"/>